<keyword evidence="2" id="KW-0812">Transmembrane</keyword>
<reference evidence="3" key="2">
    <citation type="submission" date="2021-04" db="EMBL/GenBank/DDBJ databases">
        <authorList>
            <person name="Podell S."/>
        </authorList>
    </citation>
    <scope>NUCLEOTIDE SEQUENCE</scope>
    <source>
        <strain evidence="3">Hildebrandi</strain>
    </source>
</reference>
<evidence type="ECO:0000256" key="1">
    <source>
        <dbReference type="SAM" id="MobiDB-lite"/>
    </source>
</evidence>
<dbReference type="OrthoDB" id="46616at2759"/>
<keyword evidence="2" id="KW-0472">Membrane</keyword>
<gene>
    <name evidence="3" type="ORF">IV203_031192</name>
</gene>
<accession>A0A9K3LTS9</accession>
<dbReference type="AlphaFoldDB" id="A0A9K3LTS9"/>
<proteinExistence type="predicted"/>
<protein>
    <submittedName>
        <fullName evidence="3">LETM1-like protein</fullName>
    </submittedName>
</protein>
<comment type="caution">
    <text evidence="3">The sequence shown here is derived from an EMBL/GenBank/DDBJ whole genome shotgun (WGS) entry which is preliminary data.</text>
</comment>
<feature type="compositionally biased region" description="Low complexity" evidence="1">
    <location>
        <begin position="42"/>
        <end position="57"/>
    </location>
</feature>
<sequence length="462" mass="53567">MATIQRIHHYAMRNVSRRHNHGIESTRVFFFCRAPHISPSTTPRTFSTLSTSPTTPSHCRQGSGKKEKIEVVSSTRKETTSRVQQMRGKFNDFVASFDLDYLIALGGPETSTVPDLGRPQTPWERFKNFPKGVKALLKDCIQYKNIHDASKTPLNAWTINSPLKRPGDRGRGFFLYENEIRPGRIPRRQFEQQRQLQHDFRIMIPLILVWIPPIIGFVPPILAMVAPRQVMSRQFNNDFEALYFNEIEYNQRKLAFMDLGKMFWSNFPAIDLRKGYFQECPEDLAGPILDGMFLYSAFCLKNPDPGSSFQLTCGEAWTSIRELPRDYLVKLCLSIGVCQQWPEWMSRRIVSFAPTLFLWRQVERISAIVCHDDALLLEEGHDLNMCESLTDQEVADACLMRALPVSLQHTSQQRREMLTNHLQMIANVKRHMHGPFDETDGFRLLTLHLSPLRYYLKEQTKR</sequence>
<evidence type="ECO:0000313" key="3">
    <source>
        <dbReference type="EMBL" id="KAG7368449.1"/>
    </source>
</evidence>
<reference evidence="3" key="1">
    <citation type="journal article" date="2021" name="Sci. Rep.">
        <title>Diploid genomic architecture of Nitzschia inconspicua, an elite biomass production diatom.</title>
        <authorList>
            <person name="Oliver A."/>
            <person name="Podell S."/>
            <person name="Pinowska A."/>
            <person name="Traller J.C."/>
            <person name="Smith S.R."/>
            <person name="McClure R."/>
            <person name="Beliaev A."/>
            <person name="Bohutskyi P."/>
            <person name="Hill E.A."/>
            <person name="Rabines A."/>
            <person name="Zheng H."/>
            <person name="Allen L.Z."/>
            <person name="Kuo A."/>
            <person name="Grigoriev I.V."/>
            <person name="Allen A.E."/>
            <person name="Hazlebeck D."/>
            <person name="Allen E.E."/>
        </authorList>
    </citation>
    <scope>NUCLEOTIDE SEQUENCE</scope>
    <source>
        <strain evidence="3">Hildebrandi</strain>
    </source>
</reference>
<feature type="transmembrane region" description="Helical" evidence="2">
    <location>
        <begin position="202"/>
        <end position="226"/>
    </location>
</feature>
<feature type="region of interest" description="Disordered" evidence="1">
    <location>
        <begin position="42"/>
        <end position="63"/>
    </location>
</feature>
<organism evidence="3 4">
    <name type="scientific">Nitzschia inconspicua</name>
    <dbReference type="NCBI Taxonomy" id="303405"/>
    <lineage>
        <taxon>Eukaryota</taxon>
        <taxon>Sar</taxon>
        <taxon>Stramenopiles</taxon>
        <taxon>Ochrophyta</taxon>
        <taxon>Bacillariophyta</taxon>
        <taxon>Bacillariophyceae</taxon>
        <taxon>Bacillariophycidae</taxon>
        <taxon>Bacillariales</taxon>
        <taxon>Bacillariaceae</taxon>
        <taxon>Nitzschia</taxon>
    </lineage>
</organism>
<evidence type="ECO:0000256" key="2">
    <source>
        <dbReference type="SAM" id="Phobius"/>
    </source>
</evidence>
<dbReference type="EMBL" id="JAGRRH010000006">
    <property type="protein sequence ID" value="KAG7368449.1"/>
    <property type="molecule type" value="Genomic_DNA"/>
</dbReference>
<dbReference type="Proteomes" id="UP000693970">
    <property type="component" value="Unassembled WGS sequence"/>
</dbReference>
<name>A0A9K3LTS9_9STRA</name>
<evidence type="ECO:0000313" key="4">
    <source>
        <dbReference type="Proteomes" id="UP000693970"/>
    </source>
</evidence>
<keyword evidence="2" id="KW-1133">Transmembrane helix</keyword>
<keyword evidence="4" id="KW-1185">Reference proteome</keyword>